<reference evidence="2 3" key="1">
    <citation type="submission" date="2023-03" db="EMBL/GenBank/DDBJ databases">
        <title>High-quality genome of Scylla paramamosain provides insights in environmental adaptation.</title>
        <authorList>
            <person name="Zhang L."/>
        </authorList>
    </citation>
    <scope>NUCLEOTIDE SEQUENCE [LARGE SCALE GENOMIC DNA]</scope>
    <source>
        <strain evidence="2">LZ_2023a</strain>
        <tissue evidence="2">Muscle</tissue>
    </source>
</reference>
<gene>
    <name evidence="2" type="ORF">O3P69_020116</name>
</gene>
<feature type="region of interest" description="Disordered" evidence="1">
    <location>
        <begin position="59"/>
        <end position="83"/>
    </location>
</feature>
<evidence type="ECO:0000313" key="3">
    <source>
        <dbReference type="Proteomes" id="UP001487740"/>
    </source>
</evidence>
<sequence length="95" mass="10811">MRHCRCASPLRPCRDYLDRSELELLVCIFHLKIFQEVSIHSPLLIWRQYFVVGVEHSEAASGCSGRQGGAGRSSAKQPGKAEQVRKFEVRQELLL</sequence>
<evidence type="ECO:0000256" key="1">
    <source>
        <dbReference type="SAM" id="MobiDB-lite"/>
    </source>
</evidence>
<comment type="caution">
    <text evidence="2">The sequence shown here is derived from an EMBL/GenBank/DDBJ whole genome shotgun (WGS) entry which is preliminary data.</text>
</comment>
<evidence type="ECO:0000313" key="2">
    <source>
        <dbReference type="EMBL" id="KAK8388011.1"/>
    </source>
</evidence>
<dbReference type="AlphaFoldDB" id="A0AAW0TMZ0"/>
<accession>A0AAW0TMZ0</accession>
<proteinExistence type="predicted"/>
<protein>
    <submittedName>
        <fullName evidence="2">Uncharacterized protein</fullName>
    </submittedName>
</protein>
<dbReference type="EMBL" id="JARAKH010000029">
    <property type="protein sequence ID" value="KAK8388011.1"/>
    <property type="molecule type" value="Genomic_DNA"/>
</dbReference>
<keyword evidence="3" id="KW-1185">Reference proteome</keyword>
<dbReference type="Proteomes" id="UP001487740">
    <property type="component" value="Unassembled WGS sequence"/>
</dbReference>
<organism evidence="2 3">
    <name type="scientific">Scylla paramamosain</name>
    <name type="common">Mud crab</name>
    <dbReference type="NCBI Taxonomy" id="85552"/>
    <lineage>
        <taxon>Eukaryota</taxon>
        <taxon>Metazoa</taxon>
        <taxon>Ecdysozoa</taxon>
        <taxon>Arthropoda</taxon>
        <taxon>Crustacea</taxon>
        <taxon>Multicrustacea</taxon>
        <taxon>Malacostraca</taxon>
        <taxon>Eumalacostraca</taxon>
        <taxon>Eucarida</taxon>
        <taxon>Decapoda</taxon>
        <taxon>Pleocyemata</taxon>
        <taxon>Brachyura</taxon>
        <taxon>Eubrachyura</taxon>
        <taxon>Portunoidea</taxon>
        <taxon>Portunidae</taxon>
        <taxon>Portuninae</taxon>
        <taxon>Scylla</taxon>
    </lineage>
</organism>
<name>A0AAW0TMZ0_SCYPA</name>